<evidence type="ECO:0000313" key="1">
    <source>
        <dbReference type="EMBL" id="CAK9170126.1"/>
    </source>
</evidence>
<organism evidence="1 2">
    <name type="scientific">Ilex paraguariensis</name>
    <name type="common">yerba mate</name>
    <dbReference type="NCBI Taxonomy" id="185542"/>
    <lineage>
        <taxon>Eukaryota</taxon>
        <taxon>Viridiplantae</taxon>
        <taxon>Streptophyta</taxon>
        <taxon>Embryophyta</taxon>
        <taxon>Tracheophyta</taxon>
        <taxon>Spermatophyta</taxon>
        <taxon>Magnoliopsida</taxon>
        <taxon>eudicotyledons</taxon>
        <taxon>Gunneridae</taxon>
        <taxon>Pentapetalae</taxon>
        <taxon>asterids</taxon>
        <taxon>campanulids</taxon>
        <taxon>Aquifoliales</taxon>
        <taxon>Aquifoliaceae</taxon>
        <taxon>Ilex</taxon>
    </lineage>
</organism>
<dbReference type="EMBL" id="CAUOFW020005436">
    <property type="protein sequence ID" value="CAK9170126.1"/>
    <property type="molecule type" value="Genomic_DNA"/>
</dbReference>
<proteinExistence type="predicted"/>
<sequence>MSKTKEEVIYLGKGCLGGGSLLMGRLESFWFAVEDEGNDREHAPFSSPSSSEIFISLSSRPTLSCKYRDPLNMSTASY</sequence>
<evidence type="ECO:0000313" key="2">
    <source>
        <dbReference type="Proteomes" id="UP001642360"/>
    </source>
</evidence>
<comment type="caution">
    <text evidence="1">The sequence shown here is derived from an EMBL/GenBank/DDBJ whole genome shotgun (WGS) entry which is preliminary data.</text>
</comment>
<protein>
    <submittedName>
        <fullName evidence="1">Uncharacterized protein</fullName>
    </submittedName>
</protein>
<accession>A0ABC8TMG4</accession>
<reference evidence="1 2" key="1">
    <citation type="submission" date="2024-02" db="EMBL/GenBank/DDBJ databases">
        <authorList>
            <person name="Vignale AGUSTIN F."/>
            <person name="Sosa J E."/>
            <person name="Modenutti C."/>
        </authorList>
    </citation>
    <scope>NUCLEOTIDE SEQUENCE [LARGE SCALE GENOMIC DNA]</scope>
</reference>
<dbReference type="AlphaFoldDB" id="A0ABC8TMG4"/>
<keyword evidence="2" id="KW-1185">Reference proteome</keyword>
<gene>
    <name evidence="1" type="ORF">ILEXP_LOCUS39614</name>
</gene>
<name>A0ABC8TMG4_9AQUA</name>
<dbReference type="Proteomes" id="UP001642360">
    <property type="component" value="Unassembled WGS sequence"/>
</dbReference>